<dbReference type="EMBL" id="AAMS01000003">
    <property type="protein sequence ID" value="EAQ07147.1"/>
    <property type="molecule type" value="Genomic_DNA"/>
</dbReference>
<comment type="caution">
    <text evidence="2">The sequence shown here is derived from an EMBL/GenBank/DDBJ whole genome shotgun (WGS) entry which is preliminary data.</text>
</comment>
<feature type="signal peptide" evidence="1">
    <location>
        <begin position="1"/>
        <end position="44"/>
    </location>
</feature>
<name>A3V3U0_9RHOB</name>
<keyword evidence="1" id="KW-0732">Signal</keyword>
<dbReference type="AlphaFoldDB" id="A3V3U0"/>
<feature type="chain" id="PRO_5002661417" evidence="1">
    <location>
        <begin position="45"/>
        <end position="155"/>
    </location>
</feature>
<evidence type="ECO:0000313" key="3">
    <source>
        <dbReference type="Proteomes" id="UP000004507"/>
    </source>
</evidence>
<organism evidence="2 3">
    <name type="scientific">Yoonia vestfoldensis SKA53</name>
    <dbReference type="NCBI Taxonomy" id="314232"/>
    <lineage>
        <taxon>Bacteria</taxon>
        <taxon>Pseudomonadati</taxon>
        <taxon>Pseudomonadota</taxon>
        <taxon>Alphaproteobacteria</taxon>
        <taxon>Rhodobacterales</taxon>
        <taxon>Paracoccaceae</taxon>
        <taxon>Yoonia</taxon>
    </lineage>
</organism>
<evidence type="ECO:0000313" key="2">
    <source>
        <dbReference type="EMBL" id="EAQ07147.1"/>
    </source>
</evidence>
<dbReference type="STRING" id="314232.SKA53_02086"/>
<dbReference type="HOGENOM" id="CLU_1915499_0_0_5"/>
<sequence length="155" mass="17418">MIDPTPPAQRQDCLHGCRSRIYRWAAGALRNVGLLLLLTTQANAQNKMTGEAFDAHVTGRTITFRTDTNPAYGIEAYLPGRRVMWSAFDGTCMYGTWYESKGNICFIYDDDPEPKCWATYLQKGTMWATFINVPDGTVIYETDADEPLICNNLSS</sequence>
<proteinExistence type="predicted"/>
<protein>
    <submittedName>
        <fullName evidence="2">Uncharacterized protein</fullName>
    </submittedName>
</protein>
<keyword evidence="3" id="KW-1185">Reference proteome</keyword>
<dbReference type="Proteomes" id="UP000004507">
    <property type="component" value="Unassembled WGS sequence"/>
</dbReference>
<gene>
    <name evidence="2" type="ORF">SKA53_02086</name>
</gene>
<dbReference type="eggNOG" id="ENOG50319IW">
    <property type="taxonomic scope" value="Bacteria"/>
</dbReference>
<evidence type="ECO:0000256" key="1">
    <source>
        <dbReference type="SAM" id="SignalP"/>
    </source>
</evidence>
<reference evidence="2 3" key="1">
    <citation type="submission" date="2006-01" db="EMBL/GenBank/DDBJ databases">
        <authorList>
            <person name="Hagstrom A."/>
            <person name="Ferriera S."/>
            <person name="Johnson J."/>
            <person name="Kravitz S."/>
            <person name="Halpern A."/>
            <person name="Remington K."/>
            <person name="Beeson K."/>
            <person name="Tran B."/>
            <person name="Rogers Y.-H."/>
            <person name="Friedman R."/>
            <person name="Venter J.C."/>
        </authorList>
    </citation>
    <scope>NUCLEOTIDE SEQUENCE [LARGE SCALE GENOMIC DNA]</scope>
    <source>
        <strain evidence="2 3">SKA53</strain>
    </source>
</reference>
<accession>A3V3U0</accession>